<protein>
    <recommendedName>
        <fullName evidence="8">DNA 3'-5' helicase</fullName>
        <ecNumber evidence="8">5.6.2.4</ecNumber>
    </recommendedName>
</protein>
<dbReference type="CDD" id="cd18807">
    <property type="entry name" value="SF1_C_UvrD"/>
    <property type="match status" value="1"/>
</dbReference>
<dbReference type="Pfam" id="PF13361">
    <property type="entry name" value="UvrD_C"/>
    <property type="match status" value="2"/>
</dbReference>
<evidence type="ECO:0000256" key="3">
    <source>
        <dbReference type="ARBA" id="ARBA00022801"/>
    </source>
</evidence>
<dbReference type="GO" id="GO:0000725">
    <property type="term" value="P:recombinational repair"/>
    <property type="evidence" value="ECO:0007669"/>
    <property type="project" value="TreeGrafter"/>
</dbReference>
<evidence type="ECO:0000256" key="7">
    <source>
        <dbReference type="ARBA" id="ARBA00034617"/>
    </source>
</evidence>
<dbReference type="Gene3D" id="1.10.10.160">
    <property type="match status" value="1"/>
</dbReference>
<dbReference type="Proteomes" id="UP000176300">
    <property type="component" value="Unassembled WGS sequence"/>
</dbReference>
<dbReference type="STRING" id="1798697.A2373_03040"/>
<keyword evidence="6" id="KW-0413">Isomerase</keyword>
<dbReference type="EMBL" id="MFQS01000042">
    <property type="protein sequence ID" value="OGH82382.1"/>
    <property type="molecule type" value="Genomic_DNA"/>
</dbReference>
<keyword evidence="5 10" id="KW-0067">ATP-binding</keyword>
<evidence type="ECO:0000313" key="14">
    <source>
        <dbReference type="Proteomes" id="UP000176300"/>
    </source>
</evidence>
<dbReference type="Pfam" id="PF00580">
    <property type="entry name" value="UvrD-helicase"/>
    <property type="match status" value="1"/>
</dbReference>
<feature type="domain" description="UvrD-like helicase C-terminal" evidence="12">
    <location>
        <begin position="306"/>
        <end position="585"/>
    </location>
</feature>
<dbReference type="GO" id="GO:0005829">
    <property type="term" value="C:cytosol"/>
    <property type="evidence" value="ECO:0007669"/>
    <property type="project" value="TreeGrafter"/>
</dbReference>
<dbReference type="EC" id="5.6.2.4" evidence="8"/>
<dbReference type="CDD" id="cd17932">
    <property type="entry name" value="DEXQc_UvrD"/>
    <property type="match status" value="1"/>
</dbReference>
<dbReference type="PANTHER" id="PTHR11070">
    <property type="entry name" value="UVRD / RECB / PCRA DNA HELICASE FAMILY MEMBER"/>
    <property type="match status" value="1"/>
</dbReference>
<reference evidence="13 14" key="1">
    <citation type="journal article" date="2016" name="Nat. Commun.">
        <title>Thousands of microbial genomes shed light on interconnected biogeochemical processes in an aquifer system.</title>
        <authorList>
            <person name="Anantharaman K."/>
            <person name="Brown C.T."/>
            <person name="Hug L.A."/>
            <person name="Sharon I."/>
            <person name="Castelle C.J."/>
            <person name="Probst A.J."/>
            <person name="Thomas B.C."/>
            <person name="Singh A."/>
            <person name="Wilkins M.J."/>
            <person name="Karaoz U."/>
            <person name="Brodie E.L."/>
            <person name="Williams K.H."/>
            <person name="Hubbard S.S."/>
            <person name="Banfield J.F."/>
        </authorList>
    </citation>
    <scope>NUCLEOTIDE SEQUENCE [LARGE SCALE GENOMIC DNA]</scope>
</reference>
<dbReference type="InterPro" id="IPR014017">
    <property type="entry name" value="DNA_helicase_UvrD-like_C"/>
</dbReference>
<dbReference type="GO" id="GO:0005524">
    <property type="term" value="F:ATP binding"/>
    <property type="evidence" value="ECO:0007669"/>
    <property type="project" value="UniProtKB-UniRule"/>
</dbReference>
<comment type="similarity">
    <text evidence="1">Belongs to the helicase family. UvrD subfamily.</text>
</comment>
<keyword evidence="3 10" id="KW-0378">Hydrolase</keyword>
<name>A0A1F6NEN5_9BACT</name>
<evidence type="ECO:0000256" key="6">
    <source>
        <dbReference type="ARBA" id="ARBA00023235"/>
    </source>
</evidence>
<dbReference type="GO" id="GO:0003677">
    <property type="term" value="F:DNA binding"/>
    <property type="evidence" value="ECO:0007669"/>
    <property type="project" value="InterPro"/>
</dbReference>
<accession>A0A1F6NEN5</accession>
<dbReference type="Gene3D" id="1.10.486.10">
    <property type="entry name" value="PCRA, domain 4"/>
    <property type="match status" value="1"/>
</dbReference>
<evidence type="ECO:0000256" key="4">
    <source>
        <dbReference type="ARBA" id="ARBA00022806"/>
    </source>
</evidence>
<dbReference type="PROSITE" id="PS51217">
    <property type="entry name" value="UVRD_HELICASE_CTER"/>
    <property type="match status" value="1"/>
</dbReference>
<dbReference type="PROSITE" id="PS51198">
    <property type="entry name" value="UVRD_HELICASE_ATP_BIND"/>
    <property type="match status" value="1"/>
</dbReference>
<feature type="binding site" evidence="10">
    <location>
        <begin position="28"/>
        <end position="35"/>
    </location>
    <ligand>
        <name>ATP</name>
        <dbReference type="ChEBI" id="CHEBI:30616"/>
    </ligand>
</feature>
<dbReference type="GO" id="GO:0043138">
    <property type="term" value="F:3'-5' DNA helicase activity"/>
    <property type="evidence" value="ECO:0007669"/>
    <property type="project" value="UniProtKB-EC"/>
</dbReference>
<evidence type="ECO:0000313" key="13">
    <source>
        <dbReference type="EMBL" id="OGH82382.1"/>
    </source>
</evidence>
<keyword evidence="2 10" id="KW-0547">Nucleotide-binding</keyword>
<dbReference type="Gene3D" id="3.40.50.300">
    <property type="entry name" value="P-loop containing nucleotide triphosphate hydrolases"/>
    <property type="match status" value="2"/>
</dbReference>
<organism evidence="13 14">
    <name type="scientific">Candidatus Magasanikbacteria bacterium RIFOXYB1_FULL_40_15</name>
    <dbReference type="NCBI Taxonomy" id="1798697"/>
    <lineage>
        <taxon>Bacteria</taxon>
        <taxon>Candidatus Magasanikiibacteriota</taxon>
    </lineage>
</organism>
<comment type="catalytic activity">
    <reaction evidence="7">
        <text>Couples ATP hydrolysis with the unwinding of duplex DNA by translocating in the 3'-5' direction.</text>
        <dbReference type="EC" id="5.6.2.4"/>
    </reaction>
</comment>
<comment type="caution">
    <text evidence="13">The sequence shown here is derived from an EMBL/GenBank/DDBJ whole genome shotgun (WGS) entry which is preliminary data.</text>
</comment>
<dbReference type="SUPFAM" id="SSF52540">
    <property type="entry name" value="P-loop containing nucleoside triphosphate hydrolases"/>
    <property type="match status" value="1"/>
</dbReference>
<dbReference type="GO" id="GO:0016887">
    <property type="term" value="F:ATP hydrolysis activity"/>
    <property type="evidence" value="ECO:0007669"/>
    <property type="project" value="RHEA"/>
</dbReference>
<keyword evidence="4 10" id="KW-0347">Helicase</keyword>
<evidence type="ECO:0000256" key="2">
    <source>
        <dbReference type="ARBA" id="ARBA00022741"/>
    </source>
</evidence>
<evidence type="ECO:0000256" key="8">
    <source>
        <dbReference type="ARBA" id="ARBA00034808"/>
    </source>
</evidence>
<feature type="domain" description="UvrD-like helicase ATP-binding" evidence="11">
    <location>
        <begin position="7"/>
        <end position="305"/>
    </location>
</feature>
<dbReference type="PANTHER" id="PTHR11070:SF3">
    <property type="entry name" value="DNA 3'-5' HELICASE"/>
    <property type="match status" value="1"/>
</dbReference>
<evidence type="ECO:0000259" key="12">
    <source>
        <dbReference type="PROSITE" id="PS51217"/>
    </source>
</evidence>
<evidence type="ECO:0000256" key="1">
    <source>
        <dbReference type="ARBA" id="ARBA00009922"/>
    </source>
</evidence>
<sequence>MAIDYEKELNKEQLQVVKEGDGPCLVLSGAGSGKTRTITYRVAYLLEKGVSPKNILLVTFTNKAANEMISRVKNLLGAETILPWSGTFHHIGYRILRQYAPLIGYKNNFTQHHFSDKKSGAGFTVLDTQDSLDLIKLCLKLEGMDKKDRRYPSPKVIQSLISYARNAQISLGEVLDDKYPNWLDIADKIFAIANGYSKRKMEANAMDFDDLLVNTYLLLCQSPHVKQKLSEQFQYVLVDEYQDTNKIQALIIKSFASHHKNILVVGDDAQSIYSFRAADIANILGFKNTYPDARIFKLETNYRSTPDILDVANVVIANNLNQYPKNLKSVLDNFTKPEARAFADSQEEANFVADRILELNDEGVPLNKMAVLFRAAFHSQALEVELTKRDIPYEYRGGVRFFERSHIKDTLAYLRVYSNIEDDIAWSRVLNMQVGIGPAVAVKILEIIRGRNPLNPLERSAPPDRGSDLWLDKVGEALPPRAKVGWNDFLQIWKMMEAEAVKQPSALIQAVIQSKYKEYLESEYPDARERMLDLEQLALFAEKQTDLDKFLAETTLQEGFNAKPVSQTEDSGEKIVLSTIHQAKGLEWESVFIISLNNGQFPSDRSMKEKNGIEEERRLFYVAITRAQKYLYFSYSLAGGFGSYMKGNTYLDFTSGQGPSIFLEEIDGKLIEGGIFQGGTVFNDDNDEVKYVDEDEPFSSGPRTSFLSDIDCL</sequence>
<gene>
    <name evidence="13" type="ORF">A2373_03040</name>
</gene>
<dbReference type="InterPro" id="IPR014016">
    <property type="entry name" value="UvrD-like_ATP-bd"/>
</dbReference>
<dbReference type="InterPro" id="IPR027417">
    <property type="entry name" value="P-loop_NTPase"/>
</dbReference>
<dbReference type="AlphaFoldDB" id="A0A1F6NEN5"/>
<comment type="catalytic activity">
    <reaction evidence="9">
        <text>ATP + H2O = ADP + phosphate + H(+)</text>
        <dbReference type="Rhea" id="RHEA:13065"/>
        <dbReference type="ChEBI" id="CHEBI:15377"/>
        <dbReference type="ChEBI" id="CHEBI:15378"/>
        <dbReference type="ChEBI" id="CHEBI:30616"/>
        <dbReference type="ChEBI" id="CHEBI:43474"/>
        <dbReference type="ChEBI" id="CHEBI:456216"/>
        <dbReference type="EC" id="5.6.2.4"/>
    </reaction>
</comment>
<evidence type="ECO:0000259" key="11">
    <source>
        <dbReference type="PROSITE" id="PS51198"/>
    </source>
</evidence>
<proteinExistence type="inferred from homology"/>
<evidence type="ECO:0000256" key="9">
    <source>
        <dbReference type="ARBA" id="ARBA00048988"/>
    </source>
</evidence>
<dbReference type="InterPro" id="IPR000212">
    <property type="entry name" value="DNA_helicase_UvrD/REP"/>
</dbReference>
<evidence type="ECO:0000256" key="5">
    <source>
        <dbReference type="ARBA" id="ARBA00022840"/>
    </source>
</evidence>
<dbReference type="InterPro" id="IPR013986">
    <property type="entry name" value="DExx_box_DNA_helicase_dom_sf"/>
</dbReference>
<evidence type="ECO:0000256" key="10">
    <source>
        <dbReference type="PROSITE-ProRule" id="PRU00560"/>
    </source>
</evidence>